<reference evidence="2" key="1">
    <citation type="journal article" date="2014" name="Proc. Natl. Acad. Sci. U.S.A.">
        <title>Extensive sampling of basidiomycete genomes demonstrates inadequacy of the white-rot/brown-rot paradigm for wood decay fungi.</title>
        <authorList>
            <person name="Riley R."/>
            <person name="Salamov A.A."/>
            <person name="Brown D.W."/>
            <person name="Nagy L.G."/>
            <person name="Floudas D."/>
            <person name="Held B.W."/>
            <person name="Levasseur A."/>
            <person name="Lombard V."/>
            <person name="Morin E."/>
            <person name="Otillar R."/>
            <person name="Lindquist E.A."/>
            <person name="Sun H."/>
            <person name="LaButti K.M."/>
            <person name="Schmutz J."/>
            <person name="Jabbour D."/>
            <person name="Luo H."/>
            <person name="Baker S.E."/>
            <person name="Pisabarro A.G."/>
            <person name="Walton J.D."/>
            <person name="Blanchette R.A."/>
            <person name="Henrissat B."/>
            <person name="Martin F."/>
            <person name="Cullen D."/>
            <person name="Hibbett D.S."/>
            <person name="Grigoriev I.V."/>
        </authorList>
    </citation>
    <scope>NUCLEOTIDE SEQUENCE [LARGE SCALE GENOMIC DNA]</scope>
    <source>
        <strain evidence="2">MUCL 33604</strain>
    </source>
</reference>
<dbReference type="AlphaFoldDB" id="A0A067Q0S7"/>
<dbReference type="OrthoDB" id="5424209at2759"/>
<evidence type="ECO:0000313" key="1">
    <source>
        <dbReference type="EMBL" id="KDQ59745.1"/>
    </source>
</evidence>
<organism evidence="1 2">
    <name type="scientific">Jaapia argillacea MUCL 33604</name>
    <dbReference type="NCBI Taxonomy" id="933084"/>
    <lineage>
        <taxon>Eukaryota</taxon>
        <taxon>Fungi</taxon>
        <taxon>Dikarya</taxon>
        <taxon>Basidiomycota</taxon>
        <taxon>Agaricomycotina</taxon>
        <taxon>Agaricomycetes</taxon>
        <taxon>Agaricomycetidae</taxon>
        <taxon>Jaapiales</taxon>
        <taxon>Jaapiaceae</taxon>
        <taxon>Jaapia</taxon>
    </lineage>
</organism>
<evidence type="ECO:0000313" key="2">
    <source>
        <dbReference type="Proteomes" id="UP000027265"/>
    </source>
</evidence>
<dbReference type="SUPFAM" id="SSF50494">
    <property type="entry name" value="Trypsin-like serine proteases"/>
    <property type="match status" value="1"/>
</dbReference>
<dbReference type="EMBL" id="KL197715">
    <property type="protein sequence ID" value="KDQ59745.1"/>
    <property type="molecule type" value="Genomic_DNA"/>
</dbReference>
<dbReference type="STRING" id="933084.A0A067Q0S7"/>
<proteinExistence type="predicted"/>
<dbReference type="InParanoid" id="A0A067Q0S7"/>
<dbReference type="InterPro" id="IPR009003">
    <property type="entry name" value="Peptidase_S1_PA"/>
</dbReference>
<name>A0A067Q0S7_9AGAM</name>
<keyword evidence="2" id="KW-1185">Reference proteome</keyword>
<evidence type="ECO:0008006" key="3">
    <source>
        <dbReference type="Google" id="ProtNLM"/>
    </source>
</evidence>
<accession>A0A067Q0S7</accession>
<sequence length="538" mass="59521">MTEPTTSFVVTETLSKRYYRGLPSQPPLIATTRPGPFDPPTGPEAYTVLKELRELGDHPLAREWDRGLAEHLRRRLNTLGVNWTSIDALRIADVGEASSLVIVWIGVEFGALSFKEGSVAALDCRALIDSYGIHDYHVEIRESRVMRLAGNRFLDPVPLSDPTFTARNPYTATLGIPISTKNRPWAEGSGGFYLGAGGDDKNIYLVTARHVVLPLDKNDNKEYERKHDSGVREDVVVLGTSGFNEKLTSIDYEIRGQEFAITDAEERVELVKGIDDPASVRELRKAERASQEAKEGLKALKAFRLEITTSWEVKEMRVFGELTWAPPIILSTEPGQYTLDLAVVKIDAGLLDDNNYRGNAINIGTKYSRHEFMDKVSTCFKFPGNRLVPLQGQVPESDLVNPLMSDANGESCLIVFKNGPKTDTTIGKANNVSSYTRIYFASEYRESREWPVIPTNKLAGSKTRFYHHPNKHSGAFSAKGDSGCCVADVSGRVGGIITGGSGANENSDVTYVTPISFIIEVLHSTKRFQHAHLYPVLV</sequence>
<gene>
    <name evidence="1" type="ORF">JAAARDRAFT_127232</name>
</gene>
<dbReference type="HOGENOM" id="CLU_024804_0_0_1"/>
<protein>
    <recommendedName>
        <fullName evidence="3">Peptidase S1 domain-containing protein</fullName>
    </recommendedName>
</protein>
<dbReference type="Proteomes" id="UP000027265">
    <property type="component" value="Unassembled WGS sequence"/>
</dbReference>